<comment type="subcellular location">
    <subcellularLocation>
        <location evidence="1">Cell outer membrane</location>
        <topology evidence="1">Multi-pass membrane protein</topology>
    </subcellularLocation>
</comment>
<protein>
    <submittedName>
        <fullName evidence="9">Long-chain fatty acid transport protein</fullName>
    </submittedName>
</protein>
<dbReference type="Pfam" id="PF03349">
    <property type="entry name" value="Toluene_X"/>
    <property type="match status" value="1"/>
</dbReference>
<dbReference type="GO" id="GO:0015483">
    <property type="term" value="F:long-chain fatty acid transporting porin activity"/>
    <property type="evidence" value="ECO:0007669"/>
    <property type="project" value="TreeGrafter"/>
</dbReference>
<keyword evidence="3" id="KW-1134">Transmembrane beta strand</keyword>
<accession>A0A238Y0I5</accession>
<dbReference type="GO" id="GO:0009279">
    <property type="term" value="C:cell outer membrane"/>
    <property type="evidence" value="ECO:0007669"/>
    <property type="project" value="UniProtKB-SubCell"/>
</dbReference>
<dbReference type="SUPFAM" id="SSF56935">
    <property type="entry name" value="Porins"/>
    <property type="match status" value="1"/>
</dbReference>
<reference evidence="10" key="1">
    <citation type="submission" date="2017-06" db="EMBL/GenBank/DDBJ databases">
        <authorList>
            <person name="Varghese N."/>
            <person name="Submissions S."/>
        </authorList>
    </citation>
    <scope>NUCLEOTIDE SEQUENCE [LARGE SCALE GENOMIC DNA]</scope>
    <source>
        <strain evidence="10">DSM 15668</strain>
    </source>
</reference>
<keyword evidence="5 8" id="KW-0732">Signal</keyword>
<keyword evidence="10" id="KW-1185">Reference proteome</keyword>
<feature type="signal peptide" evidence="8">
    <location>
        <begin position="1"/>
        <end position="20"/>
    </location>
</feature>
<evidence type="ECO:0000256" key="7">
    <source>
        <dbReference type="ARBA" id="ARBA00023237"/>
    </source>
</evidence>
<keyword evidence="4" id="KW-0812">Transmembrane</keyword>
<dbReference type="PANTHER" id="PTHR35093">
    <property type="entry name" value="OUTER MEMBRANE PROTEIN NMB0088-RELATED"/>
    <property type="match status" value="1"/>
</dbReference>
<dbReference type="Proteomes" id="UP000198405">
    <property type="component" value="Unassembled WGS sequence"/>
</dbReference>
<evidence type="ECO:0000256" key="3">
    <source>
        <dbReference type="ARBA" id="ARBA00022452"/>
    </source>
</evidence>
<name>A0A238Y0I5_9BACT</name>
<evidence type="ECO:0000256" key="5">
    <source>
        <dbReference type="ARBA" id="ARBA00022729"/>
    </source>
</evidence>
<feature type="chain" id="PRO_5012624646" evidence="8">
    <location>
        <begin position="21"/>
        <end position="424"/>
    </location>
</feature>
<keyword evidence="6" id="KW-0472">Membrane</keyword>
<evidence type="ECO:0000256" key="1">
    <source>
        <dbReference type="ARBA" id="ARBA00004571"/>
    </source>
</evidence>
<proteinExistence type="inferred from homology"/>
<evidence type="ECO:0000256" key="2">
    <source>
        <dbReference type="ARBA" id="ARBA00008163"/>
    </source>
</evidence>
<dbReference type="InterPro" id="IPR005017">
    <property type="entry name" value="OMPP1/FadL/TodX"/>
</dbReference>
<dbReference type="PANTHER" id="PTHR35093:SF8">
    <property type="entry name" value="OUTER MEMBRANE PROTEIN NMB0088-RELATED"/>
    <property type="match status" value="1"/>
</dbReference>
<organism evidence="9 10">
    <name type="scientific">Desulfurobacterium atlanticum</name>
    <dbReference type="NCBI Taxonomy" id="240169"/>
    <lineage>
        <taxon>Bacteria</taxon>
        <taxon>Pseudomonadati</taxon>
        <taxon>Aquificota</taxon>
        <taxon>Aquificia</taxon>
        <taxon>Desulfurobacteriales</taxon>
        <taxon>Desulfurobacteriaceae</taxon>
        <taxon>Desulfurobacterium</taxon>
    </lineage>
</organism>
<gene>
    <name evidence="9" type="ORF">SAMN06265340_1029</name>
</gene>
<evidence type="ECO:0000256" key="4">
    <source>
        <dbReference type="ARBA" id="ARBA00022692"/>
    </source>
</evidence>
<dbReference type="RefSeq" id="WP_089322365.1">
    <property type="nucleotide sequence ID" value="NZ_FZOB01000002.1"/>
</dbReference>
<evidence type="ECO:0000256" key="8">
    <source>
        <dbReference type="SAM" id="SignalP"/>
    </source>
</evidence>
<evidence type="ECO:0000256" key="6">
    <source>
        <dbReference type="ARBA" id="ARBA00023136"/>
    </source>
</evidence>
<sequence>MKKFFCPLALVFFFSFSAHAGNVDTFGIGSAATALGGAFSATADDPYAVYYNPAGLVNIDGQVVSFGFELLNPELKVDNFKAEDGSGAKVVPYNVEVKDESPVLPVPFMGYAVKLNEKLAFGVVAYVPYGLHIKWNSDPSINPAAYNCFESYYIRGVVTPTVAFKFNKNLSFGFGVSFGRSDAGTQRRFYDPTIPSLHNKIVKSDFSDDFNVSFNFGMMYKPADKVTLGLTYRSRTATDFKGSVEIEGVASVDATTKIDHPEQIQGGIRYTPDDRLSLELDVVWTHWSAIDKYVVKFDQSLLGKTEEVFVRDWEDTRQVRFGISYKLNEMVVLRGGYFYDPSPIPDHTFDMAWPDADKKTYSAGAGFNFGRLKVDTVIQYSVSESKREIGGESEELNSSYNDGSVALSAEGHLWGIGATVSYSF</sequence>
<evidence type="ECO:0000313" key="10">
    <source>
        <dbReference type="Proteomes" id="UP000198405"/>
    </source>
</evidence>
<comment type="similarity">
    <text evidence="2">Belongs to the OmpP1/FadL family.</text>
</comment>
<keyword evidence="7" id="KW-0998">Cell outer membrane</keyword>
<dbReference type="OrthoDB" id="9809992at2"/>
<dbReference type="AlphaFoldDB" id="A0A238Y0I5"/>
<dbReference type="EMBL" id="FZOB01000002">
    <property type="protein sequence ID" value="SNR64490.1"/>
    <property type="molecule type" value="Genomic_DNA"/>
</dbReference>
<dbReference type="Gene3D" id="2.40.160.60">
    <property type="entry name" value="Outer membrane protein transport protein (OMPP1/FadL/TodX)"/>
    <property type="match status" value="1"/>
</dbReference>
<evidence type="ECO:0000313" key="9">
    <source>
        <dbReference type="EMBL" id="SNR64490.1"/>
    </source>
</evidence>